<comment type="caution">
    <text evidence="5">The sequence shown here is derived from an EMBL/GenBank/DDBJ whole genome shotgun (WGS) entry which is preliminary data.</text>
</comment>
<gene>
    <name evidence="5" type="ORF">ACFSUO_01950</name>
</gene>
<sequence>MEPSVTCDYEYDDKVSFALQQNHVPFIKYLSIENISSDKHVNLEIEITSNPSFFEPKTLHLEELDPGEVIKFHPDIQLSADFLSNLEESMTGHFGIRVKSGEDELYHINLPVDILSFDSWPGSTVLPEIISSFITPNRPFVMEIIKQASNIMQKNTDSNAMDGYQSGDPNRVIAQLSAIFSAIQSQKIAYANPPASFEANGQKIRFPDMIKEQQLGTCLDLSLLYAACAEAIGIHPIVVFFRDHAYPAFWLNDFASAESFQDDKSLLTKNMAGGINEIVVVESTLLTNETASFNSAVHSAENTLNKPNYFQFFIDVRRSRIGQIKPLSLKTDAGTKIQAAVQPEEPVRINDNFDFEKVEVIPENEESPGELNQQESKINYWQNKLIDMSLRNNLLNYRIHTQGIPVVTSGLDQIEDILSMGQKVFIQPLPNEWRHKVRDFRDQKELLTSNILADDMKHNRLRSILTETKLEKELVKLYRKAKNTLEETGANSLFIALGFLKWYDPKSYSQERFAPILLLPVDLVRMSAKKGYYIRARDEEIQINISLIEYLKQTFGIDASRLYNIPKDDYGADVRKVLTTMCRIIMQMKNWDVYENASIGVFSFSKFVMWNDLVNHSEELKENKVVKSLMEGTYTGESQASFTDSLTTEEDEEAKIYAPLNSDSTQTEAVLATGEDQSFVLHGPPGSGKSQTITNMISHALATGKSVLFVAEKMAALSVVQNRLESIGLADFCLEVYSNKGQKKDILKQLETSFEAQRKVKGTNWDEKFEEIKALKKELNQYVHELHQATTLGQSIFDMIETYSDLTEPQTMIEFERDKVMEVDEVKLKRIKQLIENIAVVGETCGNVTDNPWIGIKQTNYSLGLQDTIKAELEGIAPAAEKLHQMEDDFLELGLSHDSQNHQWYTFIYKLIPYLDNMPDADLNLIGKEHFDQLQSEIAEVIRVGRQHDEQVGKMEERFDKAIFKINAETLLQDLRLAENSWFMKEKLGKGKIKKELKKYLKTKDKIETDELESIITGIRDIQEKQEFLQQHDDRMNNYFPVLWNDGAGMWDEMEEAVQWMADVRSTINELQPSRDTLAAMAQNLQEHKQQLSTSQMKQQMNAYTTGYEDIMKHWETVEKELVAADLHEPEQPDWANYVKDKAAYLLEALPQLKDNCKLASVIQEAESFGLHHVTKPYLAGELGYHELLLAYLYGFYRIRIDEEISNNERLSQFSKASFENKLDNFYNLDDEISELTKIEVYVKLMDRIPDLLNNAIESSEPGILAKAIKSKGRGIAIRQLFDRIKNLLPKIKPCMLMSPLSVAQYLDPSFPKFDLVIFDEASQLPTSEAIGAMGRGKNVIVVGDPKQLPPTDFFGTKQEEDNFDLQDLESVLDDSLAIRLPQKHLRWHYRSEHESLISFSNNQFYENKLVTFPSIDDIHSRVSFRNVGGVYDRGKTKQNKMEAEAIVDEIFTRLAGPEKQHESIGVVTFSQPQQTLIEDMIDERLKQDASLEKYFTDEVQEPVFVKNLENVQGDERDIILFSVGYGPDQTGNMYLNFGPLNRDEGWRRLNVAVSRAKKEMMIVASMEPDQINLSRTKADGVHSLKAFMEFAKKGNLSLNMESRINSKKANSNVIIPKIQKALQNHGYQVETNVGNSAFKVDLAVVDKNNNGQYLAAIQLDGHRYASRTTTRDRNKLGDVMLSRLGWHIIKVWSVEWWHNEEKQMEELLARLEAIEKQMVADSKPEAPPEKEEESIRAKIDELAIPEEAKQEETLYEPAVLEEVDLPTDDFYSYEGTPIIREQIKQVINQEAPVSFSRLTKLIINAWGFSRSGTKLERVIQNTLTNSGSYETTEEKGKFIWVDEEQFKTYRDFRVTKHERRALQDISKIEYANGVHNIMKAALRLPKADLVREISKQLGFSRTSNNTEKYVQEAIDLNVDKGWLTEDDEGNIELKE</sequence>
<evidence type="ECO:0000259" key="2">
    <source>
        <dbReference type="Pfam" id="PF13086"/>
    </source>
</evidence>
<dbReference type="SUPFAM" id="SSF52980">
    <property type="entry name" value="Restriction endonuclease-like"/>
    <property type="match status" value="1"/>
</dbReference>
<feature type="domain" description="DNA2/NAM7 helicase helicase" evidence="2">
    <location>
        <begin position="1310"/>
        <end position="1352"/>
    </location>
</feature>
<organism evidence="5 6">
    <name type="scientific">Lentibacillus juripiscarius</name>
    <dbReference type="NCBI Taxonomy" id="257446"/>
    <lineage>
        <taxon>Bacteria</taxon>
        <taxon>Bacillati</taxon>
        <taxon>Bacillota</taxon>
        <taxon>Bacilli</taxon>
        <taxon>Bacillales</taxon>
        <taxon>Bacillaceae</taxon>
        <taxon>Lentibacillus</taxon>
    </lineage>
</organism>
<protein>
    <submittedName>
        <fullName evidence="5">DUF3320 domain-containing protein</fullName>
    </submittedName>
</protein>
<feature type="domain" description="DNA2/NAM7 helicase-like C-terminal" evidence="3">
    <location>
        <begin position="1382"/>
        <end position="1567"/>
    </location>
</feature>
<feature type="domain" description="DUF3320" evidence="1">
    <location>
        <begin position="1769"/>
        <end position="1817"/>
    </location>
</feature>
<dbReference type="InterPro" id="IPR011335">
    <property type="entry name" value="Restrct_endonuc-II-like"/>
</dbReference>
<dbReference type="InterPro" id="IPR041677">
    <property type="entry name" value="DNA2/NAM7_AAA_11"/>
</dbReference>
<dbReference type="InterPro" id="IPR047187">
    <property type="entry name" value="SF1_C_Upf1"/>
</dbReference>
<dbReference type="Pfam" id="PF11784">
    <property type="entry name" value="DUF3320"/>
    <property type="match status" value="1"/>
</dbReference>
<dbReference type="EMBL" id="JBHUNA010000003">
    <property type="protein sequence ID" value="MFD2759751.1"/>
    <property type="molecule type" value="Genomic_DNA"/>
</dbReference>
<evidence type="ECO:0000259" key="4">
    <source>
        <dbReference type="Pfam" id="PF18741"/>
    </source>
</evidence>
<feature type="domain" description="Restriction endonuclease type II-like" evidence="4">
    <location>
        <begin position="1619"/>
        <end position="1712"/>
    </location>
</feature>
<dbReference type="InterPro" id="IPR045055">
    <property type="entry name" value="DNA2/NAM7-like"/>
</dbReference>
<dbReference type="Pfam" id="PF13195">
    <property type="entry name" value="DUF4011"/>
    <property type="match status" value="1"/>
</dbReference>
<dbReference type="Gene3D" id="3.40.960.10">
    <property type="entry name" value="VSR Endonuclease"/>
    <property type="match status" value="1"/>
</dbReference>
<evidence type="ECO:0000313" key="5">
    <source>
        <dbReference type="EMBL" id="MFD2759751.1"/>
    </source>
</evidence>
<dbReference type="InterPro" id="IPR049468">
    <property type="entry name" value="Restrct_endonuc-II-like_dom"/>
</dbReference>
<reference evidence="6" key="1">
    <citation type="journal article" date="2019" name="Int. J. Syst. Evol. Microbiol.">
        <title>The Global Catalogue of Microorganisms (GCM) 10K type strain sequencing project: providing services to taxonomists for standard genome sequencing and annotation.</title>
        <authorList>
            <consortium name="The Broad Institute Genomics Platform"/>
            <consortium name="The Broad Institute Genome Sequencing Center for Infectious Disease"/>
            <person name="Wu L."/>
            <person name="Ma J."/>
        </authorList>
    </citation>
    <scope>NUCLEOTIDE SEQUENCE [LARGE SCALE GENOMIC DNA]</scope>
    <source>
        <strain evidence="6">TISTR 1535</strain>
    </source>
</reference>
<dbReference type="Proteomes" id="UP001597502">
    <property type="component" value="Unassembled WGS sequence"/>
</dbReference>
<proteinExistence type="predicted"/>
<dbReference type="SUPFAM" id="SSF52540">
    <property type="entry name" value="P-loop containing nucleoside triphosphate hydrolases"/>
    <property type="match status" value="1"/>
</dbReference>
<dbReference type="InterPro" id="IPR041679">
    <property type="entry name" value="DNA2/NAM7-like_C"/>
</dbReference>
<accession>A0ABW5V1B6</accession>
<dbReference type="CDD" id="cd18808">
    <property type="entry name" value="SF1_C_Upf1"/>
    <property type="match status" value="1"/>
</dbReference>
<dbReference type="RefSeq" id="WP_382390532.1">
    <property type="nucleotide sequence ID" value="NZ_JBHUNA010000003.1"/>
</dbReference>
<evidence type="ECO:0000259" key="1">
    <source>
        <dbReference type="Pfam" id="PF11784"/>
    </source>
</evidence>
<dbReference type="Gene3D" id="3.40.50.300">
    <property type="entry name" value="P-loop containing nucleotide triphosphate hydrolases"/>
    <property type="match status" value="3"/>
</dbReference>
<dbReference type="InterPro" id="IPR025103">
    <property type="entry name" value="DUF4011"/>
</dbReference>
<dbReference type="InterPro" id="IPR027417">
    <property type="entry name" value="P-loop_NTPase"/>
</dbReference>
<evidence type="ECO:0000313" key="6">
    <source>
        <dbReference type="Proteomes" id="UP001597502"/>
    </source>
</evidence>
<evidence type="ECO:0000259" key="3">
    <source>
        <dbReference type="Pfam" id="PF13087"/>
    </source>
</evidence>
<dbReference type="PANTHER" id="PTHR10887:SF530">
    <property type="entry name" value="SUPERFAMILY I DNA HELICASES"/>
    <property type="match status" value="1"/>
</dbReference>
<keyword evidence="6" id="KW-1185">Reference proteome</keyword>
<name>A0ABW5V1B6_9BACI</name>
<dbReference type="Pfam" id="PF13086">
    <property type="entry name" value="AAA_11"/>
    <property type="match status" value="2"/>
</dbReference>
<dbReference type="Pfam" id="PF13087">
    <property type="entry name" value="AAA_12"/>
    <property type="match status" value="1"/>
</dbReference>
<dbReference type="InterPro" id="IPR021754">
    <property type="entry name" value="DUF3320"/>
</dbReference>
<feature type="domain" description="DNA2/NAM7 helicase helicase" evidence="2">
    <location>
        <begin position="662"/>
        <end position="842"/>
    </location>
</feature>
<dbReference type="PANTHER" id="PTHR10887">
    <property type="entry name" value="DNA2/NAM7 HELICASE FAMILY"/>
    <property type="match status" value="1"/>
</dbReference>
<dbReference type="Pfam" id="PF18741">
    <property type="entry name" value="MTES_1575"/>
    <property type="match status" value="1"/>
</dbReference>